<keyword evidence="3" id="KW-1185">Reference proteome</keyword>
<dbReference type="SUPFAM" id="SSF53335">
    <property type="entry name" value="S-adenosyl-L-methionine-dependent methyltransferases"/>
    <property type="match status" value="1"/>
</dbReference>
<proteinExistence type="predicted"/>
<dbReference type="InterPro" id="IPR029063">
    <property type="entry name" value="SAM-dependent_MTases_sf"/>
</dbReference>
<dbReference type="EMBL" id="CP091430">
    <property type="protein sequence ID" value="UVI29199.1"/>
    <property type="molecule type" value="Genomic_DNA"/>
</dbReference>
<dbReference type="GO" id="GO:0008168">
    <property type="term" value="F:methyltransferase activity"/>
    <property type="evidence" value="ECO:0007669"/>
    <property type="project" value="UniProtKB-KW"/>
</dbReference>
<evidence type="ECO:0000259" key="1">
    <source>
        <dbReference type="Pfam" id="PF13649"/>
    </source>
</evidence>
<dbReference type="RefSeq" id="WP_258385288.1">
    <property type="nucleotide sequence ID" value="NZ_CP091430.1"/>
</dbReference>
<keyword evidence="2" id="KW-0489">Methyltransferase</keyword>
<gene>
    <name evidence="2" type="ORF">L1F29_27810</name>
</gene>
<dbReference type="Gene3D" id="3.40.50.150">
    <property type="entry name" value="Vaccinia Virus protein VP39"/>
    <property type="match status" value="1"/>
</dbReference>
<feature type="domain" description="Methyltransferase" evidence="1">
    <location>
        <begin position="75"/>
        <end position="154"/>
    </location>
</feature>
<evidence type="ECO:0000313" key="3">
    <source>
        <dbReference type="Proteomes" id="UP001057877"/>
    </source>
</evidence>
<name>A0ABY5S5L5_9BACL</name>
<sequence>MNNHTDVVREAWDNWSETWYLRYRTDEVIAKVIQQPESAFHATTYAMIQAALPDIKGKRICIPSSGNNHAVYAFHLMGASVTSCDISEKQLEKSAEIARKHHWDIEFICDDTMSLSKLKRDEYDFVYTSNGVHVWIDDLKAMYRNIQRILNSNGAYIMFDVHPFMRPLAMDTEKLSVIKPYDLTGPFDEIPTYKWRIQDIMNAMVSSGLNVKHMEEMFAEDGTFWVDDDEVDQRSQHELDQLCDWKSNPLAALPQWLSIYARKS</sequence>
<keyword evidence="2" id="KW-0808">Transferase</keyword>
<dbReference type="InterPro" id="IPR041698">
    <property type="entry name" value="Methyltransf_25"/>
</dbReference>
<dbReference type="GO" id="GO:0032259">
    <property type="term" value="P:methylation"/>
    <property type="evidence" value="ECO:0007669"/>
    <property type="project" value="UniProtKB-KW"/>
</dbReference>
<dbReference type="Pfam" id="PF13649">
    <property type="entry name" value="Methyltransf_25"/>
    <property type="match status" value="1"/>
</dbReference>
<dbReference type="CDD" id="cd02440">
    <property type="entry name" value="AdoMet_MTases"/>
    <property type="match status" value="1"/>
</dbReference>
<organism evidence="2 3">
    <name type="scientific">Paenibacillus spongiae</name>
    <dbReference type="NCBI Taxonomy" id="2909671"/>
    <lineage>
        <taxon>Bacteria</taxon>
        <taxon>Bacillati</taxon>
        <taxon>Bacillota</taxon>
        <taxon>Bacilli</taxon>
        <taxon>Bacillales</taxon>
        <taxon>Paenibacillaceae</taxon>
        <taxon>Paenibacillus</taxon>
    </lineage>
</organism>
<protein>
    <submittedName>
        <fullName evidence="2">Class I SAM-dependent methyltransferase</fullName>
    </submittedName>
</protein>
<accession>A0ABY5S5L5</accession>
<reference evidence="2" key="1">
    <citation type="submission" date="2022-01" db="EMBL/GenBank/DDBJ databases">
        <title>Paenibacillus spongiae sp. nov., isolated from marine sponge.</title>
        <authorList>
            <person name="Li Z."/>
            <person name="Zhang M."/>
        </authorList>
    </citation>
    <scope>NUCLEOTIDE SEQUENCE</scope>
    <source>
        <strain evidence="2">PHS-Z3</strain>
    </source>
</reference>
<evidence type="ECO:0000313" key="2">
    <source>
        <dbReference type="EMBL" id="UVI29199.1"/>
    </source>
</evidence>
<dbReference type="Proteomes" id="UP001057877">
    <property type="component" value="Chromosome"/>
</dbReference>